<keyword evidence="5" id="KW-0418">Kinase</keyword>
<dbReference type="InterPro" id="IPR011990">
    <property type="entry name" value="TPR-like_helical_dom_sf"/>
</dbReference>
<reference evidence="5 6" key="1">
    <citation type="submission" date="2018-03" db="EMBL/GenBank/DDBJ databases">
        <title>Genomic Encyclopedia of Type Strains, Phase III (KMG-III): the genomes of soil and plant-associated and newly described type strains.</title>
        <authorList>
            <person name="Whitman W."/>
        </authorList>
    </citation>
    <scope>NUCLEOTIDE SEQUENCE [LARGE SCALE GENOMIC DNA]</scope>
    <source>
        <strain evidence="5 6">CGMCC 1.12700</strain>
    </source>
</reference>
<accession>A0A2P8CYU9</accession>
<evidence type="ECO:0000256" key="1">
    <source>
        <dbReference type="SAM" id="Coils"/>
    </source>
</evidence>
<name>A0A2P8CYU9_9BACT</name>
<dbReference type="RefSeq" id="WP_181358542.1">
    <property type="nucleotide sequence ID" value="NZ_PYGD01000009.1"/>
</dbReference>
<gene>
    <name evidence="5" type="ORF">B0I18_109139</name>
</gene>
<keyword evidence="1" id="KW-0175">Coiled coil</keyword>
<comment type="caution">
    <text evidence="5">The sequence shown here is derived from an EMBL/GenBank/DDBJ whole genome shotgun (WGS) entry which is preliminary data.</text>
</comment>
<evidence type="ECO:0000256" key="3">
    <source>
        <dbReference type="SAM" id="SignalP"/>
    </source>
</evidence>
<feature type="coiled-coil region" evidence="1">
    <location>
        <begin position="349"/>
        <end position="376"/>
    </location>
</feature>
<dbReference type="PROSITE" id="PS51257">
    <property type="entry name" value="PROKAR_LIPOPROTEIN"/>
    <property type="match status" value="1"/>
</dbReference>
<feature type="transmembrane region" description="Helical" evidence="2">
    <location>
        <begin position="398"/>
        <end position="418"/>
    </location>
</feature>
<dbReference type="SUPFAM" id="SSF48452">
    <property type="entry name" value="TPR-like"/>
    <property type="match status" value="1"/>
</dbReference>
<dbReference type="InterPro" id="IPR010559">
    <property type="entry name" value="Sig_transdc_His_kin_internal"/>
</dbReference>
<keyword evidence="3" id="KW-0732">Signal</keyword>
<dbReference type="InterPro" id="IPR036890">
    <property type="entry name" value="HATPase_C_sf"/>
</dbReference>
<keyword evidence="2" id="KW-0812">Transmembrane</keyword>
<keyword evidence="5" id="KW-0808">Transferase</keyword>
<dbReference type="InterPro" id="IPR050640">
    <property type="entry name" value="Bact_2-comp_sensor_kinase"/>
</dbReference>
<feature type="domain" description="Signal transduction histidine kinase internal region" evidence="4">
    <location>
        <begin position="433"/>
        <end position="509"/>
    </location>
</feature>
<keyword evidence="2" id="KW-0472">Membrane</keyword>
<protein>
    <submittedName>
        <fullName evidence="5">Histidine kinase</fullName>
    </submittedName>
</protein>
<dbReference type="AlphaFoldDB" id="A0A2P8CYU9"/>
<proteinExistence type="predicted"/>
<sequence>MNRNRTGTLPSLICRLLPLLLLAVQACHSDNARKQAKAAAVSNLERQYEAVISKMITSSMSDTAGYNKLPLALANKNYRIKGYISFIKGYHAYKNKQSDSAAIDFEAILDKVKPDTTRDRNLVTLKAAGLLRLKLDRQVDSTTFAMLFSLLEFTQRYPTRYAWWAENLAAEAWFRFGDLDRSAYYIEQSRLHFPEPDNYAQLSVFMSQFSRIASTREDFKQALRYEDSSYAYALQAGDMRRLAVSKAAQAVLYIRMGQAEKGYRLQREAFEEKKRLDMLTFQEYMNMAYTYKDQKDFATSNIYAQQGLSVAMENESDDNLRAAYECLYINFKSMGKADSATEYLKEAFNAELRSVSSKQQKEVAQLQLNLDLKEQKHKTQQLANQYKGQSLILRQQRILIFAFATSLVLAVVLAFLLIRQRRLRAVNESMELEQRLLRSQMDPHFIFNTLSVLQSFIRSNDNDRSIKYLSQFARLLRVSLENSREAFVPLRQEIEALENYLSLQAMRFEGVFEYRIVGYKGYEEDEEVMIPPMLIQPFVENAIQYGIQNLSTKGELLIKIEKEDGMILCEIDDNGHGIRKTAGSNPGKQSLSTHITRERLNILSRRTGRSANLEILNKADAGIGQGTLVKLAIPFIKSS</sequence>
<evidence type="ECO:0000313" key="6">
    <source>
        <dbReference type="Proteomes" id="UP000240572"/>
    </source>
</evidence>
<dbReference type="Gene3D" id="3.30.565.10">
    <property type="entry name" value="Histidine kinase-like ATPase, C-terminal domain"/>
    <property type="match status" value="1"/>
</dbReference>
<evidence type="ECO:0000259" key="4">
    <source>
        <dbReference type="Pfam" id="PF06580"/>
    </source>
</evidence>
<dbReference type="PANTHER" id="PTHR34220:SF7">
    <property type="entry name" value="SENSOR HISTIDINE KINASE YPDA"/>
    <property type="match status" value="1"/>
</dbReference>
<dbReference type="EMBL" id="PYGD01000009">
    <property type="protein sequence ID" value="PSK90133.1"/>
    <property type="molecule type" value="Genomic_DNA"/>
</dbReference>
<dbReference type="Gene3D" id="1.25.40.10">
    <property type="entry name" value="Tetratricopeptide repeat domain"/>
    <property type="match status" value="1"/>
</dbReference>
<evidence type="ECO:0000313" key="5">
    <source>
        <dbReference type="EMBL" id="PSK90133.1"/>
    </source>
</evidence>
<feature type="chain" id="PRO_5015129398" evidence="3">
    <location>
        <begin position="27"/>
        <end position="639"/>
    </location>
</feature>
<evidence type="ECO:0000256" key="2">
    <source>
        <dbReference type="SAM" id="Phobius"/>
    </source>
</evidence>
<dbReference type="Pfam" id="PF06580">
    <property type="entry name" value="His_kinase"/>
    <property type="match status" value="1"/>
</dbReference>
<dbReference type="SUPFAM" id="SSF55874">
    <property type="entry name" value="ATPase domain of HSP90 chaperone/DNA topoisomerase II/histidine kinase"/>
    <property type="match status" value="1"/>
</dbReference>
<keyword evidence="6" id="KW-1185">Reference proteome</keyword>
<organism evidence="5 6">
    <name type="scientific">Taibaiella chishuiensis</name>
    <dbReference type="NCBI Taxonomy" id="1434707"/>
    <lineage>
        <taxon>Bacteria</taxon>
        <taxon>Pseudomonadati</taxon>
        <taxon>Bacteroidota</taxon>
        <taxon>Chitinophagia</taxon>
        <taxon>Chitinophagales</taxon>
        <taxon>Chitinophagaceae</taxon>
        <taxon>Taibaiella</taxon>
    </lineage>
</organism>
<dbReference type="GO" id="GO:0016020">
    <property type="term" value="C:membrane"/>
    <property type="evidence" value="ECO:0007669"/>
    <property type="project" value="InterPro"/>
</dbReference>
<dbReference type="PANTHER" id="PTHR34220">
    <property type="entry name" value="SENSOR HISTIDINE KINASE YPDA"/>
    <property type="match status" value="1"/>
</dbReference>
<feature type="signal peptide" evidence="3">
    <location>
        <begin position="1"/>
        <end position="26"/>
    </location>
</feature>
<keyword evidence="2" id="KW-1133">Transmembrane helix</keyword>
<dbReference type="Proteomes" id="UP000240572">
    <property type="component" value="Unassembled WGS sequence"/>
</dbReference>
<dbReference type="GO" id="GO:0000155">
    <property type="term" value="F:phosphorelay sensor kinase activity"/>
    <property type="evidence" value="ECO:0007669"/>
    <property type="project" value="InterPro"/>
</dbReference>